<accession>A0A378TP56</accession>
<dbReference type="EMBL" id="UGQT01000001">
    <property type="protein sequence ID" value="STZ61575.1"/>
    <property type="molecule type" value="Genomic_DNA"/>
</dbReference>
<dbReference type="SUPFAM" id="SSF52540">
    <property type="entry name" value="P-loop containing nucleoside triphosphate hydrolases"/>
    <property type="match status" value="1"/>
</dbReference>
<dbReference type="InterPro" id="IPR027417">
    <property type="entry name" value="P-loop_NTPase"/>
</dbReference>
<evidence type="ECO:0000313" key="1">
    <source>
        <dbReference type="EMBL" id="STZ61575.1"/>
    </source>
</evidence>
<evidence type="ECO:0000313" key="2">
    <source>
        <dbReference type="Proteomes" id="UP000254978"/>
    </source>
</evidence>
<reference evidence="1 2" key="1">
    <citation type="submission" date="2018-06" db="EMBL/GenBank/DDBJ databases">
        <authorList>
            <consortium name="Pathogen Informatics"/>
            <person name="Doyle S."/>
        </authorList>
    </citation>
    <scope>NUCLEOTIDE SEQUENCE [LARGE SCALE GENOMIC DNA]</scope>
    <source>
        <strain evidence="1 2">NCTC10821</strain>
    </source>
</reference>
<protein>
    <submittedName>
        <fullName evidence="1">Para-aminobenzoate synthase</fullName>
        <ecNumber evidence="1">4.1.3.27</ecNumber>
    </submittedName>
</protein>
<proteinExistence type="predicted"/>
<dbReference type="AlphaFoldDB" id="A0A378TP56"/>
<dbReference type="Gene3D" id="3.40.50.300">
    <property type="entry name" value="P-loop containing nucleotide triphosphate hydrolases"/>
    <property type="match status" value="1"/>
</dbReference>
<organism evidence="1 2">
    <name type="scientific">Mycolicibacterium tokaiense</name>
    <dbReference type="NCBI Taxonomy" id="39695"/>
    <lineage>
        <taxon>Bacteria</taxon>
        <taxon>Bacillati</taxon>
        <taxon>Actinomycetota</taxon>
        <taxon>Actinomycetes</taxon>
        <taxon>Mycobacteriales</taxon>
        <taxon>Mycobacteriaceae</taxon>
        <taxon>Mycolicibacterium</taxon>
    </lineage>
</organism>
<dbReference type="EC" id="4.1.3.27" evidence="1"/>
<dbReference type="NCBIfam" id="NF005115">
    <property type="entry name" value="PRK06547.1"/>
    <property type="match status" value="1"/>
</dbReference>
<name>A0A378TP56_9MYCO</name>
<dbReference type="Proteomes" id="UP000254978">
    <property type="component" value="Unassembled WGS sequence"/>
</dbReference>
<sequence>MTLDDLAWLLHTTGATTVLIDGRSGAGKTTLADELQGRWAGSAVVRLEDIYPGWDGLAAAVEHLHSELLAPRSAGRVARWRRWDWTADRPAEWRTVDAERLIVEGVGALSGGNAELADVRIWVEVPDGVRKERALQRDGDTFRPHWDRWARQEDALIAEFDPRDRADFVVTDGGDGRVRVDPV</sequence>
<dbReference type="GO" id="GO:0004049">
    <property type="term" value="F:anthranilate synthase activity"/>
    <property type="evidence" value="ECO:0007669"/>
    <property type="project" value="UniProtKB-EC"/>
</dbReference>
<keyword evidence="1" id="KW-0456">Lyase</keyword>
<gene>
    <name evidence="1" type="ORF">NCTC10821_05131</name>
</gene>
<dbReference type="CDD" id="cd02019">
    <property type="entry name" value="NK"/>
    <property type="match status" value="1"/>
</dbReference>
<keyword evidence="2" id="KW-1185">Reference proteome</keyword>
<dbReference type="OrthoDB" id="3237545at2"/>
<dbReference type="RefSeq" id="WP_115280474.1">
    <property type="nucleotide sequence ID" value="NZ_AP022600.1"/>
</dbReference>